<dbReference type="GO" id="GO:0005634">
    <property type="term" value="C:nucleus"/>
    <property type="evidence" value="ECO:0007669"/>
    <property type="project" value="TreeGrafter"/>
</dbReference>
<keyword evidence="4" id="KW-0645">Protease</keyword>
<dbReference type="EMBL" id="JAFCMP010000531">
    <property type="protein sequence ID" value="KAG5176893.1"/>
    <property type="molecule type" value="Genomic_DNA"/>
</dbReference>
<protein>
    <recommendedName>
        <fullName evidence="3">ubiquitinyl hydrolase 1</fullName>
        <ecNumber evidence="3">3.4.19.12</ecNumber>
    </recommendedName>
</protein>
<feature type="non-terminal residue" evidence="9">
    <location>
        <position position="328"/>
    </location>
</feature>
<evidence type="ECO:0000313" key="10">
    <source>
        <dbReference type="Proteomes" id="UP000664859"/>
    </source>
</evidence>
<proteinExistence type="inferred from homology"/>
<dbReference type="GO" id="GO:0006508">
    <property type="term" value="P:proteolysis"/>
    <property type="evidence" value="ECO:0007669"/>
    <property type="project" value="UniProtKB-KW"/>
</dbReference>
<comment type="caution">
    <text evidence="9">The sequence shown here is derived from an EMBL/GenBank/DDBJ whole genome shotgun (WGS) entry which is preliminary data.</text>
</comment>
<dbReference type="PANTHER" id="PTHR24006">
    <property type="entry name" value="UBIQUITIN CARBOXYL-TERMINAL HYDROLASE"/>
    <property type="match status" value="1"/>
</dbReference>
<evidence type="ECO:0000256" key="2">
    <source>
        <dbReference type="ARBA" id="ARBA00009085"/>
    </source>
</evidence>
<dbReference type="Pfam" id="PF00443">
    <property type="entry name" value="UCH"/>
    <property type="match status" value="1"/>
</dbReference>
<dbReference type="AlphaFoldDB" id="A0A835YLY7"/>
<comment type="similarity">
    <text evidence="2">Belongs to the peptidase C19 family.</text>
</comment>
<dbReference type="OrthoDB" id="27652at2759"/>
<dbReference type="PANTHER" id="PTHR24006:SF758">
    <property type="entry name" value="UBIQUITIN CARBOXYL-TERMINAL HYDROLASE 36"/>
    <property type="match status" value="1"/>
</dbReference>
<gene>
    <name evidence="9" type="ORF">JKP88DRAFT_333792</name>
</gene>
<dbReference type="InterPro" id="IPR028889">
    <property type="entry name" value="USP"/>
</dbReference>
<dbReference type="InterPro" id="IPR001394">
    <property type="entry name" value="Peptidase_C19_UCH"/>
</dbReference>
<dbReference type="GO" id="GO:0005829">
    <property type="term" value="C:cytosol"/>
    <property type="evidence" value="ECO:0007669"/>
    <property type="project" value="TreeGrafter"/>
</dbReference>
<dbReference type="SUPFAM" id="SSF54001">
    <property type="entry name" value="Cysteine proteinases"/>
    <property type="match status" value="1"/>
</dbReference>
<evidence type="ECO:0000256" key="1">
    <source>
        <dbReference type="ARBA" id="ARBA00000707"/>
    </source>
</evidence>
<keyword evidence="5" id="KW-0833">Ubl conjugation pathway</keyword>
<dbReference type="InterPro" id="IPR018200">
    <property type="entry name" value="USP_CS"/>
</dbReference>
<evidence type="ECO:0000313" key="9">
    <source>
        <dbReference type="EMBL" id="KAG5176893.1"/>
    </source>
</evidence>
<organism evidence="9 10">
    <name type="scientific">Tribonema minus</name>
    <dbReference type="NCBI Taxonomy" id="303371"/>
    <lineage>
        <taxon>Eukaryota</taxon>
        <taxon>Sar</taxon>
        <taxon>Stramenopiles</taxon>
        <taxon>Ochrophyta</taxon>
        <taxon>PX clade</taxon>
        <taxon>Xanthophyceae</taxon>
        <taxon>Tribonematales</taxon>
        <taxon>Tribonemataceae</taxon>
        <taxon>Tribonema</taxon>
    </lineage>
</organism>
<feature type="domain" description="USP" evidence="8">
    <location>
        <begin position="11"/>
        <end position="318"/>
    </location>
</feature>
<evidence type="ECO:0000259" key="8">
    <source>
        <dbReference type="PROSITE" id="PS50235"/>
    </source>
</evidence>
<dbReference type="InterPro" id="IPR050164">
    <property type="entry name" value="Peptidase_C19"/>
</dbReference>
<reference evidence="9" key="1">
    <citation type="submission" date="2021-02" db="EMBL/GenBank/DDBJ databases">
        <title>First Annotated Genome of the Yellow-green Alga Tribonema minus.</title>
        <authorList>
            <person name="Mahan K.M."/>
        </authorList>
    </citation>
    <scope>NUCLEOTIDE SEQUENCE</scope>
    <source>
        <strain evidence="9">UTEX B ZZ1240</strain>
    </source>
</reference>
<dbReference type="GO" id="GO:0004843">
    <property type="term" value="F:cysteine-type deubiquitinase activity"/>
    <property type="evidence" value="ECO:0007669"/>
    <property type="project" value="UniProtKB-EC"/>
</dbReference>
<dbReference type="PROSITE" id="PS50235">
    <property type="entry name" value="USP_3"/>
    <property type="match status" value="1"/>
</dbReference>
<dbReference type="FunFam" id="3.90.70.10:FF:000119">
    <property type="entry name" value="Ubiquitin specific peptidase 36"/>
    <property type="match status" value="1"/>
</dbReference>
<evidence type="ECO:0000256" key="6">
    <source>
        <dbReference type="ARBA" id="ARBA00022801"/>
    </source>
</evidence>
<dbReference type="InterPro" id="IPR038765">
    <property type="entry name" value="Papain-like_cys_pep_sf"/>
</dbReference>
<evidence type="ECO:0000256" key="3">
    <source>
        <dbReference type="ARBA" id="ARBA00012759"/>
    </source>
</evidence>
<dbReference type="PROSITE" id="PS00972">
    <property type="entry name" value="USP_1"/>
    <property type="match status" value="1"/>
</dbReference>
<evidence type="ECO:0000256" key="4">
    <source>
        <dbReference type="ARBA" id="ARBA00022670"/>
    </source>
</evidence>
<evidence type="ECO:0000256" key="5">
    <source>
        <dbReference type="ARBA" id="ARBA00022786"/>
    </source>
</evidence>
<accession>A0A835YLY7</accession>
<evidence type="ECO:0000256" key="7">
    <source>
        <dbReference type="ARBA" id="ARBA00022807"/>
    </source>
</evidence>
<feature type="non-terminal residue" evidence="9">
    <location>
        <position position="1"/>
    </location>
</feature>
<dbReference type="PROSITE" id="PS00973">
    <property type="entry name" value="USP_2"/>
    <property type="match status" value="1"/>
</dbReference>
<dbReference type="Gene3D" id="3.90.70.10">
    <property type="entry name" value="Cysteine proteinases"/>
    <property type="match status" value="1"/>
</dbReference>
<sequence>LEWRELSKVGPGLQNLGNTCFLNATLQCLLYCPPLVQHLLNHKYGAPAAAQQAHHGRAQLNLVSNTAAVARSSAYSAISPKTIVANIRTIGKQFRPGRQEDAHEFLRKLVDSMAEAILRRHGVKANAPHRLDETTAINRVFGGYLRNQVQCTKCRYCSNTYELYMDLSLDMVGNISSLEDALKRFQAVETLDSSNRWRCGGCKQKVCARKQLTIHTAPNALVLHLKRFAYGRQSTKIRRHVAYPEHLDLKVSGPEKRVGYDLCGVVVHEGGTMQFGHYFAYIRASNKLWYRMDDAHVKSTRKSRALEQQAYMLFYTRTPDPAAAAATA</sequence>
<dbReference type="EC" id="3.4.19.12" evidence="3"/>
<keyword evidence="10" id="KW-1185">Reference proteome</keyword>
<comment type="catalytic activity">
    <reaction evidence="1">
        <text>Thiol-dependent hydrolysis of ester, thioester, amide, peptide and isopeptide bonds formed by the C-terminal Gly of ubiquitin (a 76-residue protein attached to proteins as an intracellular targeting signal).</text>
        <dbReference type="EC" id="3.4.19.12"/>
    </reaction>
</comment>
<dbReference type="GO" id="GO:0016579">
    <property type="term" value="P:protein deubiquitination"/>
    <property type="evidence" value="ECO:0007669"/>
    <property type="project" value="InterPro"/>
</dbReference>
<keyword evidence="7" id="KW-0788">Thiol protease</keyword>
<dbReference type="Proteomes" id="UP000664859">
    <property type="component" value="Unassembled WGS sequence"/>
</dbReference>
<name>A0A835YLY7_9STRA</name>
<keyword evidence="6" id="KW-0378">Hydrolase</keyword>